<comment type="caution">
    <text evidence="1">The sequence shown here is derived from an EMBL/GenBank/DDBJ whole genome shotgun (WGS) entry which is preliminary data.</text>
</comment>
<evidence type="ECO:0000313" key="2">
    <source>
        <dbReference type="Proteomes" id="UP000604730"/>
    </source>
</evidence>
<sequence>MCSGKDCLNKPFSHIYVEDKIKNYSATENILSNFKSSTIISIRHYKDVFTPSGQNLLLAKNSPSLILAKKEGRLIYEGAPVCEDFGNEHFYYTSLIMNCYYDCEYCYLSGMYPSANIVIFVNIDDVFNELESLLKEHPVYICISYDTDLLALEGFTGFVKEFIKFSAFHKNLTVECRTKSANIGIIKKYMDEGLDVPANFIFAWTLSPALIATKYEHKTPDFTTRLKAVKEASKLGLSLRLCFDPVLKVPDYEDLYGDMLERVFSEIAPNCLRDISIGGFRTSKDFLSKMRKRRENSAILSYPYVLEDGVYSYGVEDNKKLTGFLIDRSARYIDKSKIFTWE</sequence>
<dbReference type="EMBL" id="JAEPRJ010000001">
    <property type="protein sequence ID" value="MBK5897916.1"/>
    <property type="molecule type" value="Genomic_DNA"/>
</dbReference>
<dbReference type="InterPro" id="IPR058240">
    <property type="entry name" value="rSAM_sf"/>
</dbReference>
<keyword evidence="2" id="KW-1185">Reference proteome</keyword>
<accession>A0ABS1J198</accession>
<dbReference type="PANTHER" id="PTHR37822">
    <property type="entry name" value="SPORE PHOTOPRODUCT LYASE-RELATED"/>
    <property type="match status" value="1"/>
</dbReference>
<dbReference type="Gene3D" id="3.80.30.30">
    <property type="match status" value="1"/>
</dbReference>
<name>A0ABS1J198_9FIRM</name>
<gene>
    <name evidence="1" type="ORF">JJN12_09030</name>
</gene>
<dbReference type="Pfam" id="PF20903">
    <property type="entry name" value="SPL"/>
    <property type="match status" value="1"/>
</dbReference>
<reference evidence="1 2" key="1">
    <citation type="submission" date="2021-01" db="EMBL/GenBank/DDBJ databases">
        <title>Isolation and description of Catonella massiliensis sp. nov., a novel Catonella species, isolated from a stable periodontitis subject.</title>
        <authorList>
            <person name="Antezack A."/>
            <person name="Boxberger M."/>
            <person name="La Scola B."/>
            <person name="Monnet-Corti V."/>
        </authorList>
    </citation>
    <scope>NUCLEOTIDE SEQUENCE [LARGE SCALE GENOMIC DNA]</scope>
    <source>
        <strain evidence="1 2">Marseille-Q4567</strain>
    </source>
</reference>
<organism evidence="1 2">
    <name type="scientific">Catonella massiliensis</name>
    <dbReference type="NCBI Taxonomy" id="2799636"/>
    <lineage>
        <taxon>Bacteria</taxon>
        <taxon>Bacillati</taxon>
        <taxon>Bacillota</taxon>
        <taxon>Clostridia</taxon>
        <taxon>Lachnospirales</taxon>
        <taxon>Lachnospiraceae</taxon>
        <taxon>Catonella</taxon>
    </lineage>
</organism>
<dbReference type="SUPFAM" id="SSF102114">
    <property type="entry name" value="Radical SAM enzymes"/>
    <property type="match status" value="1"/>
</dbReference>
<dbReference type="Proteomes" id="UP000604730">
    <property type="component" value="Unassembled WGS sequence"/>
</dbReference>
<proteinExistence type="predicted"/>
<protein>
    <submittedName>
        <fullName evidence="1">Radical SAM protein</fullName>
    </submittedName>
</protein>
<dbReference type="Gene3D" id="3.40.50.12110">
    <property type="match status" value="1"/>
</dbReference>
<dbReference type="RefSeq" id="WP_208429372.1">
    <property type="nucleotide sequence ID" value="NZ_JAEPRJ010000001.1"/>
</dbReference>
<dbReference type="PANTHER" id="PTHR37822:SF2">
    <property type="entry name" value="SPORE PHOTOPRODUCT LYASE"/>
    <property type="match status" value="1"/>
</dbReference>
<evidence type="ECO:0000313" key="1">
    <source>
        <dbReference type="EMBL" id="MBK5897916.1"/>
    </source>
</evidence>
<dbReference type="InterPro" id="IPR049539">
    <property type="entry name" value="SPL"/>
</dbReference>